<dbReference type="KEGG" id="nia:A8C56_06210"/>
<dbReference type="STRING" id="1176587.A8C56_06210"/>
<dbReference type="OrthoDB" id="9795420at2"/>
<name>A0A1A9I0M6_9BACT</name>
<dbReference type="AlphaFoldDB" id="A0A1A9I0M6"/>
<protein>
    <recommendedName>
        <fullName evidence="1">GT-D fold-like domain-containing protein</fullName>
    </recommendedName>
</protein>
<evidence type="ECO:0000313" key="3">
    <source>
        <dbReference type="Proteomes" id="UP000077667"/>
    </source>
</evidence>
<sequence length="328" mass="38109">MSKLFIVSLKALRKIYAKVFRVPTQQKPVCEQNAEVASGMIYDKLMSDEPCMIARFGSTELSAMVNYLGVKNSNSDVWRYIQGRALPWWWNENIMNQMQQWSGFFPPTREKIERFCELMMEDMKQVDVLGSWLADERFFEPALKDAVKIRLLLLEPFWTAYSWMKALENKKVLVIHPFAETIITQYERREKLFKNQTILPEFLSLRTIKAVQSLGGQSNQFEDWFEALSYMKRKTDEAEFDIALIGCGAYGFPLAAHIKRAGKKAIHIGGALQLMFGIKGKRWEDENFGEKTFGKKGVYRLLMNEHWVYPQKSETPKTAGSVENACYW</sequence>
<dbReference type="EMBL" id="CP015772">
    <property type="protein sequence ID" value="ANH80629.1"/>
    <property type="molecule type" value="Genomic_DNA"/>
</dbReference>
<evidence type="ECO:0000313" key="2">
    <source>
        <dbReference type="EMBL" id="ANH80629.1"/>
    </source>
</evidence>
<evidence type="ECO:0000259" key="1">
    <source>
        <dbReference type="Pfam" id="PF22882"/>
    </source>
</evidence>
<dbReference type="Pfam" id="PF22882">
    <property type="entry name" value="GT-D-like"/>
    <property type="match status" value="1"/>
</dbReference>
<dbReference type="RefSeq" id="WP_067753432.1">
    <property type="nucleotide sequence ID" value="NZ_CP015772.1"/>
</dbReference>
<accession>A0A1A9I0M6</accession>
<gene>
    <name evidence="2" type="ORF">A8C56_06210</name>
</gene>
<keyword evidence="3" id="KW-1185">Reference proteome</keyword>
<organism evidence="2 3">
    <name type="scientific">Niabella ginsenosidivorans</name>
    <dbReference type="NCBI Taxonomy" id="1176587"/>
    <lineage>
        <taxon>Bacteria</taxon>
        <taxon>Pseudomonadati</taxon>
        <taxon>Bacteroidota</taxon>
        <taxon>Chitinophagia</taxon>
        <taxon>Chitinophagales</taxon>
        <taxon>Chitinophagaceae</taxon>
        <taxon>Niabella</taxon>
    </lineage>
</organism>
<feature type="domain" description="GT-D fold-like" evidence="1">
    <location>
        <begin position="40"/>
        <end position="274"/>
    </location>
</feature>
<reference evidence="2 3" key="1">
    <citation type="submission" date="2016-05" db="EMBL/GenBank/DDBJ databases">
        <title>Niabella ginsenosidivorans BS26 whole genome sequencing.</title>
        <authorList>
            <person name="Im W.T."/>
            <person name="Siddiqi M.Z."/>
        </authorList>
    </citation>
    <scope>NUCLEOTIDE SEQUENCE [LARGE SCALE GENOMIC DNA]</scope>
    <source>
        <strain evidence="2 3">BS26</strain>
    </source>
</reference>
<proteinExistence type="predicted"/>
<dbReference type="InterPro" id="IPR055171">
    <property type="entry name" value="GT-D-like"/>
</dbReference>
<dbReference type="Proteomes" id="UP000077667">
    <property type="component" value="Chromosome"/>
</dbReference>